<dbReference type="SUPFAM" id="SSF53474">
    <property type="entry name" value="alpha/beta-Hydrolases"/>
    <property type="match status" value="1"/>
</dbReference>
<sequence length="249" mass="27059">MAAPVVLLHGVGLNRSMWDSVRARLTADGWAETIALDLPGHGGEPPLRDPKTLAELAEDVLRRLPAEPVQLVGFSLGALIAQQIAATQQRRVRSLVCVNAVCERSPEQAEAVAGRLATARELFASSIDASIERWYPATSAVTDEMREHTREMLRANDLDSYLVAYEVFATGDRQVAPLLPRIAAPTLAITGELDPGSTPAMSERLAQLIPSARAVIVPDTRHMLPVEREDAFIHHLELHLRSTEGSTNG</sequence>
<dbReference type="GO" id="GO:0016787">
    <property type="term" value="F:hydrolase activity"/>
    <property type="evidence" value="ECO:0007669"/>
    <property type="project" value="UniProtKB-KW"/>
</dbReference>
<proteinExistence type="predicted"/>
<dbReference type="Pfam" id="PF12697">
    <property type="entry name" value="Abhydrolase_6"/>
    <property type="match status" value="1"/>
</dbReference>
<evidence type="ECO:0000313" key="2">
    <source>
        <dbReference type="EMBL" id="UQN14910.1"/>
    </source>
</evidence>
<dbReference type="EMBL" id="CP097160">
    <property type="protein sequence ID" value="UQN14910.1"/>
    <property type="molecule type" value="Genomic_DNA"/>
</dbReference>
<reference evidence="2" key="1">
    <citation type="submission" date="2022-05" db="EMBL/GenBank/DDBJ databases">
        <title>Complete genome sequence of toluene-degrading Gulosibacter sediminis strain ACHW.36C.</title>
        <authorList>
            <person name="Wai A.C."/>
            <person name="Lai G.K."/>
            <person name="Griffin S.D."/>
            <person name="Leung F.C."/>
        </authorList>
    </citation>
    <scope>NUCLEOTIDE SEQUENCE [LARGE SCALE GENOMIC DNA]</scope>
    <source>
        <strain evidence="2">ACHW.36C</strain>
    </source>
</reference>
<name>A0ABY4MWW1_9MICO</name>
<evidence type="ECO:0000259" key="1">
    <source>
        <dbReference type="Pfam" id="PF12697"/>
    </source>
</evidence>
<protein>
    <submittedName>
        <fullName evidence="2">Alpha/beta hydrolase</fullName>
    </submittedName>
</protein>
<dbReference type="PANTHER" id="PTHR43689">
    <property type="entry name" value="HYDROLASE"/>
    <property type="match status" value="1"/>
</dbReference>
<gene>
    <name evidence="2" type="ORF">M3M28_00130</name>
</gene>
<organism evidence="2">
    <name type="scientific">Gulosibacter sediminis</name>
    <dbReference type="NCBI Taxonomy" id="1729695"/>
    <lineage>
        <taxon>Bacteria</taxon>
        <taxon>Bacillati</taxon>
        <taxon>Actinomycetota</taxon>
        <taxon>Actinomycetes</taxon>
        <taxon>Micrococcales</taxon>
        <taxon>Microbacteriaceae</taxon>
        <taxon>Gulosibacter</taxon>
    </lineage>
</organism>
<accession>A0ABY4MWW1</accession>
<keyword evidence="2" id="KW-0378">Hydrolase</keyword>
<dbReference type="Gene3D" id="3.40.50.1820">
    <property type="entry name" value="alpha/beta hydrolase"/>
    <property type="match status" value="1"/>
</dbReference>
<dbReference type="InterPro" id="IPR029058">
    <property type="entry name" value="AB_hydrolase_fold"/>
</dbReference>
<feature type="domain" description="AB hydrolase-1" evidence="1">
    <location>
        <begin position="5"/>
        <end position="233"/>
    </location>
</feature>
<dbReference type="InterPro" id="IPR000073">
    <property type="entry name" value="AB_hydrolase_1"/>
</dbReference>
<dbReference type="PANTHER" id="PTHR43689:SF8">
    <property type="entry name" value="ALPHA_BETA-HYDROLASES SUPERFAMILY PROTEIN"/>
    <property type="match status" value="1"/>
</dbReference>